<reference evidence="2" key="1">
    <citation type="journal article" date="2017" name="Genome Biol.">
        <title>Comparative genomics reveals high biological diversity and specific adaptations in the industrially and medically important fungal genus Aspergillus.</title>
        <authorList>
            <person name="de Vries R.P."/>
            <person name="Riley R."/>
            <person name="Wiebenga A."/>
            <person name="Aguilar-Osorio G."/>
            <person name="Amillis S."/>
            <person name="Uchima C.A."/>
            <person name="Anderluh G."/>
            <person name="Asadollahi M."/>
            <person name="Askin M."/>
            <person name="Barry K."/>
            <person name="Battaglia E."/>
            <person name="Bayram O."/>
            <person name="Benocci T."/>
            <person name="Braus-Stromeyer S.A."/>
            <person name="Caldana C."/>
            <person name="Canovas D."/>
            <person name="Cerqueira G.C."/>
            <person name="Chen F."/>
            <person name="Chen W."/>
            <person name="Choi C."/>
            <person name="Clum A."/>
            <person name="Dos Santos R.A."/>
            <person name="Damasio A.R."/>
            <person name="Diallinas G."/>
            <person name="Emri T."/>
            <person name="Fekete E."/>
            <person name="Flipphi M."/>
            <person name="Freyberg S."/>
            <person name="Gallo A."/>
            <person name="Gournas C."/>
            <person name="Habgood R."/>
            <person name="Hainaut M."/>
            <person name="Harispe M.L."/>
            <person name="Henrissat B."/>
            <person name="Hilden K.S."/>
            <person name="Hope R."/>
            <person name="Hossain A."/>
            <person name="Karabika E."/>
            <person name="Karaffa L."/>
            <person name="Karanyi Z."/>
            <person name="Krasevec N."/>
            <person name="Kuo A."/>
            <person name="Kusch H."/>
            <person name="LaButti K."/>
            <person name="Lagendijk E.L."/>
            <person name="Lapidus A."/>
            <person name="Levasseur A."/>
            <person name="Lindquist E."/>
            <person name="Lipzen A."/>
            <person name="Logrieco A.F."/>
            <person name="MacCabe A."/>
            <person name="Maekelae M.R."/>
            <person name="Malavazi I."/>
            <person name="Melin P."/>
            <person name="Meyer V."/>
            <person name="Mielnichuk N."/>
            <person name="Miskei M."/>
            <person name="Molnar A.P."/>
            <person name="Mule G."/>
            <person name="Ngan C.Y."/>
            <person name="Orejas M."/>
            <person name="Orosz E."/>
            <person name="Ouedraogo J.P."/>
            <person name="Overkamp K.M."/>
            <person name="Park H.-S."/>
            <person name="Perrone G."/>
            <person name="Piumi F."/>
            <person name="Punt P.J."/>
            <person name="Ram A.F."/>
            <person name="Ramon A."/>
            <person name="Rauscher S."/>
            <person name="Record E."/>
            <person name="Riano-Pachon D.M."/>
            <person name="Robert V."/>
            <person name="Roehrig J."/>
            <person name="Ruller R."/>
            <person name="Salamov A."/>
            <person name="Salih N.S."/>
            <person name="Samson R.A."/>
            <person name="Sandor E."/>
            <person name="Sanguinetti M."/>
            <person name="Schuetze T."/>
            <person name="Sepcic K."/>
            <person name="Shelest E."/>
            <person name="Sherlock G."/>
            <person name="Sophianopoulou V."/>
            <person name="Squina F.M."/>
            <person name="Sun H."/>
            <person name="Susca A."/>
            <person name="Todd R.B."/>
            <person name="Tsang A."/>
            <person name="Unkles S.E."/>
            <person name="van de Wiele N."/>
            <person name="van Rossen-Uffink D."/>
            <person name="Oliveira J.V."/>
            <person name="Vesth T.C."/>
            <person name="Visser J."/>
            <person name="Yu J.-H."/>
            <person name="Zhou M."/>
            <person name="Andersen M.R."/>
            <person name="Archer D.B."/>
            <person name="Baker S.E."/>
            <person name="Benoit I."/>
            <person name="Brakhage A.A."/>
            <person name="Braus G.H."/>
            <person name="Fischer R."/>
            <person name="Frisvad J.C."/>
            <person name="Goldman G.H."/>
            <person name="Houbraken J."/>
            <person name="Oakley B."/>
            <person name="Pocsi I."/>
            <person name="Scazzocchio C."/>
            <person name="Seiboth B."/>
            <person name="vanKuyk P.A."/>
            <person name="Wortman J."/>
            <person name="Dyer P.S."/>
            <person name="Grigoriev I.V."/>
        </authorList>
    </citation>
    <scope>NUCLEOTIDE SEQUENCE [LARGE SCALE GENOMIC DNA]</scope>
    <source>
        <strain evidence="2">CBS 101740 / IMI 381727 / IBT 21946</strain>
    </source>
</reference>
<dbReference type="GeneID" id="93580070"/>
<dbReference type="Proteomes" id="UP000184499">
    <property type="component" value="Unassembled WGS sequence"/>
</dbReference>
<gene>
    <name evidence="1" type="ORF">ASPBRDRAFT_565258</name>
</gene>
<organism evidence="1 2">
    <name type="scientific">Aspergillus brasiliensis (strain CBS 101740 / IMI 381727 / IBT 21946)</name>
    <dbReference type="NCBI Taxonomy" id="767769"/>
    <lineage>
        <taxon>Eukaryota</taxon>
        <taxon>Fungi</taxon>
        <taxon>Dikarya</taxon>
        <taxon>Ascomycota</taxon>
        <taxon>Pezizomycotina</taxon>
        <taxon>Eurotiomycetes</taxon>
        <taxon>Eurotiomycetidae</taxon>
        <taxon>Eurotiales</taxon>
        <taxon>Aspergillaceae</taxon>
        <taxon>Aspergillus</taxon>
        <taxon>Aspergillus subgen. Circumdati</taxon>
    </lineage>
</organism>
<dbReference type="AlphaFoldDB" id="A0A1L9U1E9"/>
<evidence type="ECO:0000313" key="1">
    <source>
        <dbReference type="EMBL" id="OJJ65475.1"/>
    </source>
</evidence>
<proteinExistence type="predicted"/>
<dbReference type="VEuPathDB" id="FungiDB:ASPBRDRAFT_565258"/>
<accession>A0A1L9U1E9</accession>
<protein>
    <submittedName>
        <fullName evidence="1">Uncharacterized protein</fullName>
    </submittedName>
</protein>
<dbReference type="EMBL" id="KV878734">
    <property type="protein sequence ID" value="OJJ65475.1"/>
    <property type="molecule type" value="Genomic_DNA"/>
</dbReference>
<keyword evidence="2" id="KW-1185">Reference proteome</keyword>
<name>A0A1L9U1E9_ASPBC</name>
<dbReference type="RefSeq" id="XP_067472726.1">
    <property type="nucleotide sequence ID" value="XM_067627582.1"/>
</dbReference>
<sequence length="91" mass="10085">MFDTGGGHIIPRSDPTITELGEAVRDLVGKAKCTELAIKSGDGMIWPGFVSNTRGSAFISGKSQFLCVQIARVKLELERMMYNLEKLIYLY</sequence>
<evidence type="ECO:0000313" key="2">
    <source>
        <dbReference type="Proteomes" id="UP000184499"/>
    </source>
</evidence>